<feature type="region of interest" description="Disordered" evidence="2">
    <location>
        <begin position="342"/>
        <end position="363"/>
    </location>
</feature>
<dbReference type="PANTHER" id="PTHR14136:SF17">
    <property type="entry name" value="BTB_POZ DOMAIN-CONTAINING PROTEIN KCTD9"/>
    <property type="match status" value="1"/>
</dbReference>
<protein>
    <recommendedName>
        <fullName evidence="3">DUF2169 domain-containing protein</fullName>
    </recommendedName>
</protein>
<proteinExistence type="predicted"/>
<dbReference type="Pfam" id="PF09937">
    <property type="entry name" value="DUF2169"/>
    <property type="match status" value="1"/>
</dbReference>
<dbReference type="InterPro" id="IPR051082">
    <property type="entry name" value="Pentapeptide-BTB/POZ_domain"/>
</dbReference>
<name>A0A150R8R3_SORCE</name>
<comment type="caution">
    <text evidence="4">The sequence shown here is derived from an EMBL/GenBank/DDBJ whole genome shotgun (WGS) entry which is preliminary data.</text>
</comment>
<feature type="region of interest" description="Disordered" evidence="2">
    <location>
        <begin position="138"/>
        <end position="157"/>
    </location>
</feature>
<sequence>MRVVKPNQIGILSRPFDYNNRYKLGVTGLILFPFAEPRYPLTESALWLLVGKILKETPLDASMPKRNGEILIRATAHAPQGKPQQVVRAALELDGRLLKEIAVVGDRVWKRGVPTEPEPFVAKSIRWEDAFGGEEFKPNPVGKGYRPKEGTPLPNIENPKRLITSMSQTPDPVGFDPYDITWPQRMQKAGTYDKEWLDNYYPGLARNLDWSFFNVAPPDQQIQGFFRGDEELVLRNLHPEKSELKFKLPEVQLRCMMRRKRRSGDEVDADVPMSLDTLWLFPEAAHGVLVFHGSAPIREDDAADVSLLYMACEDLGRPKPAEHYARVLERRLSKEHGTIASLDDRPLMPDLRGGMKRPPSPRDEVEDLVAHENITYKNMMKKGERHVEAARALLVAYGLDPDQHGPVPTPPIDTDGPIEELLERVEQIEKDLREKQRQAEEAQLEMEATLEQICADNGIDFKEIKKEWRGPFKGGPPEPTAENDLARMRKLAEDSRTAGFDASEIDGYLADPAFVERIREQDRGRLEAYRMNAQDRSEPDLRGPAESRRLWEELRAAQARGESLAGRDLTGADLAGIDLPGADLREALMERCNLTGANLSGANLERAVLVRAVLVDTRLDGANLKGANLSKAECSRTSLAGCQLKEAQLIATRLARVSFDGANLEHVVLIEATIDACSFRGVRGEGLMLDGLDLAGTSFREAFLLDAVFMKCGLDRVDFTGAELAGVTLFGCRASEAVFSKSHARSLRVVEGTDLRACDFRDAVLEEACLRGTSLVGCDFSGARAPLADFSDCNLEDARLYHLSARQSRFIRANLTRANLVGADLFEAMLSKADLSGADVRGANLYQADMALAHAHERVQFDQAILTRVRTKPLYATKVQDLD</sequence>
<feature type="domain" description="DUF2169" evidence="3">
    <location>
        <begin position="57"/>
        <end position="292"/>
    </location>
</feature>
<evidence type="ECO:0000313" key="5">
    <source>
        <dbReference type="Proteomes" id="UP000075635"/>
    </source>
</evidence>
<accession>A0A150R8R3</accession>
<organism evidence="4 5">
    <name type="scientific">Sorangium cellulosum</name>
    <name type="common">Polyangium cellulosum</name>
    <dbReference type="NCBI Taxonomy" id="56"/>
    <lineage>
        <taxon>Bacteria</taxon>
        <taxon>Pseudomonadati</taxon>
        <taxon>Myxococcota</taxon>
        <taxon>Polyangia</taxon>
        <taxon>Polyangiales</taxon>
        <taxon>Polyangiaceae</taxon>
        <taxon>Sorangium</taxon>
    </lineage>
</organism>
<dbReference type="SUPFAM" id="SSF141571">
    <property type="entry name" value="Pentapeptide repeat-like"/>
    <property type="match status" value="2"/>
</dbReference>
<feature type="coiled-coil region" evidence="1">
    <location>
        <begin position="418"/>
        <end position="452"/>
    </location>
</feature>
<dbReference type="Gene3D" id="2.160.20.80">
    <property type="entry name" value="E3 ubiquitin-protein ligase SopA"/>
    <property type="match status" value="3"/>
</dbReference>
<dbReference type="EMBL" id="JEMB01003006">
    <property type="protein sequence ID" value="KYF76493.1"/>
    <property type="molecule type" value="Genomic_DNA"/>
</dbReference>
<dbReference type="Pfam" id="PF00805">
    <property type="entry name" value="Pentapeptide"/>
    <property type="match status" value="5"/>
</dbReference>
<dbReference type="InterPro" id="IPR018683">
    <property type="entry name" value="DUF2169"/>
</dbReference>
<evidence type="ECO:0000313" key="4">
    <source>
        <dbReference type="EMBL" id="KYF76493.1"/>
    </source>
</evidence>
<dbReference type="PANTHER" id="PTHR14136">
    <property type="entry name" value="BTB_POZ DOMAIN-CONTAINING PROTEIN KCTD9"/>
    <property type="match status" value="1"/>
</dbReference>
<evidence type="ECO:0000256" key="2">
    <source>
        <dbReference type="SAM" id="MobiDB-lite"/>
    </source>
</evidence>
<reference evidence="4 5" key="1">
    <citation type="submission" date="2014-02" db="EMBL/GenBank/DDBJ databases">
        <title>The small core and large imbalanced accessory genome model reveals a collaborative survival strategy of Sorangium cellulosum strains in nature.</title>
        <authorList>
            <person name="Han K."/>
            <person name="Peng R."/>
            <person name="Blom J."/>
            <person name="Li Y.-Z."/>
        </authorList>
    </citation>
    <scope>NUCLEOTIDE SEQUENCE [LARGE SCALE GENOMIC DNA]</scope>
    <source>
        <strain evidence="4 5">So0011-07</strain>
    </source>
</reference>
<evidence type="ECO:0000256" key="1">
    <source>
        <dbReference type="SAM" id="Coils"/>
    </source>
</evidence>
<dbReference type="AlphaFoldDB" id="A0A150R8R3"/>
<keyword evidence="1" id="KW-0175">Coiled coil</keyword>
<gene>
    <name evidence="4" type="ORF">BE17_07570</name>
</gene>
<dbReference type="Proteomes" id="UP000075635">
    <property type="component" value="Unassembled WGS sequence"/>
</dbReference>
<evidence type="ECO:0000259" key="3">
    <source>
        <dbReference type="Pfam" id="PF09937"/>
    </source>
</evidence>
<dbReference type="InterPro" id="IPR001646">
    <property type="entry name" value="5peptide_repeat"/>
</dbReference>